<dbReference type="PANTHER" id="PTHR45626">
    <property type="entry name" value="TRANSCRIPTION TERMINATION FACTOR 2-RELATED"/>
    <property type="match status" value="1"/>
</dbReference>
<comment type="subcellular location">
    <subcellularLocation>
        <location evidence="1">Nucleus</location>
    </subcellularLocation>
</comment>
<dbReference type="InterPro" id="IPR013083">
    <property type="entry name" value="Znf_RING/FYVE/PHD"/>
</dbReference>
<feature type="domain" description="Helicase C-terminal" evidence="8">
    <location>
        <begin position="634"/>
        <end position="798"/>
    </location>
</feature>
<feature type="domain" description="Helicase ATP-binding" evidence="7">
    <location>
        <begin position="47"/>
        <end position="224"/>
    </location>
</feature>
<dbReference type="SMART" id="SM00487">
    <property type="entry name" value="DEXDc"/>
    <property type="match status" value="1"/>
</dbReference>
<dbReference type="GO" id="GO:0016787">
    <property type="term" value="F:hydrolase activity"/>
    <property type="evidence" value="ECO:0007669"/>
    <property type="project" value="UniProtKB-KW"/>
</dbReference>
<gene>
    <name evidence="9" type="ORF">N8I77_009346</name>
</gene>
<feature type="compositionally biased region" description="Acidic residues" evidence="6">
    <location>
        <begin position="498"/>
        <end position="515"/>
    </location>
</feature>
<dbReference type="PANTHER" id="PTHR45626:SF16">
    <property type="entry name" value="ATP-DEPENDENT HELICASE ULS1"/>
    <property type="match status" value="1"/>
</dbReference>
<sequence length="803" mass="91434">MERQKLPSLQGRLAAFLRKVERKQTPKQMSCTLLEHQKIGLTWLIEQEKDRQKKGGLLADTMGLGKTVQALALILARPSKDRNCKTTLIVAPLALLKQWEQEIFAKVEPRYKLKTLVLHGPNAKLRTVSDILKYDIVLCTYGKLQIEYKNKFEHNQPAKLRILAKNAKFHRVILDEAHNIRNQLTYGSKAAAEIQSTYRLCMTGTPFMNRAEEIFPLIRFLNIPPYNVWERFSEDIVRPLRNWEGDVKEQGMIKLQALFRSFTLRRTKDSQLDGKRIIELPPRTDQPAYTAFDDEQQEFYKALEVQQQLQFNRYLVNGAVMKNYIHILILLLRLRQACDHPFLLKNRGIPEGTKLDERQMIKLACGLPREVVDNLRRQERFECLICSSVTENPIIIHPCGHHICANCFSASVVVSESEELDDQPDDDDGSKARQNRLVPCPGEQCKHSITPKNIICYNLLNDVPDSDSESDDDEISQDDIDRYGNLRDFVLESDEEAIYNEDGSDDGISDDEEGILDANENNEGIGSEHESDEDGRMAYIGKSALFQMDGADDELGSELEIRTPKRKISASMLGPHSRKRSRTVAEVRGGIQKGKGHKVKYLSLADQRQAAQRSAVAMNRYKERLRKEFISSAKIDAIMEILEDIRPTREKTLIFSLWTSFLDLVEIPIERAKLKFTRYDGSISPKAREAAVKSFMEDPTIKVMLVSLTAGNAGLNLTAANQVIVTEPFWNPYVEEQAIDRAHRIGQKRPVTVHRLLIAGTVEDRIVALQERKKMLVDAALSEKGAKSVSRLDVAELRNLFGL</sequence>
<dbReference type="GO" id="GO:0008094">
    <property type="term" value="F:ATP-dependent activity, acting on DNA"/>
    <property type="evidence" value="ECO:0007669"/>
    <property type="project" value="TreeGrafter"/>
</dbReference>
<evidence type="ECO:0000256" key="5">
    <source>
        <dbReference type="ARBA" id="ARBA00022840"/>
    </source>
</evidence>
<dbReference type="Proteomes" id="UP001265746">
    <property type="component" value="Unassembled WGS sequence"/>
</dbReference>
<evidence type="ECO:0000256" key="4">
    <source>
        <dbReference type="ARBA" id="ARBA00022801"/>
    </source>
</evidence>
<evidence type="ECO:0000313" key="10">
    <source>
        <dbReference type="Proteomes" id="UP001265746"/>
    </source>
</evidence>
<dbReference type="CDD" id="cd18793">
    <property type="entry name" value="SF2_C_SNF"/>
    <property type="match status" value="1"/>
</dbReference>
<organism evidence="9 10">
    <name type="scientific">Phomopsis amygdali</name>
    <name type="common">Fusicoccum amygdali</name>
    <dbReference type="NCBI Taxonomy" id="1214568"/>
    <lineage>
        <taxon>Eukaryota</taxon>
        <taxon>Fungi</taxon>
        <taxon>Dikarya</taxon>
        <taxon>Ascomycota</taxon>
        <taxon>Pezizomycotina</taxon>
        <taxon>Sordariomycetes</taxon>
        <taxon>Sordariomycetidae</taxon>
        <taxon>Diaporthales</taxon>
        <taxon>Diaporthaceae</taxon>
        <taxon>Diaporthe</taxon>
    </lineage>
</organism>
<dbReference type="PROSITE" id="PS50096">
    <property type="entry name" value="IQ"/>
    <property type="match status" value="1"/>
</dbReference>
<dbReference type="GO" id="GO:0000724">
    <property type="term" value="P:double-strand break repair via homologous recombination"/>
    <property type="evidence" value="ECO:0007669"/>
    <property type="project" value="TreeGrafter"/>
</dbReference>
<evidence type="ECO:0000256" key="2">
    <source>
        <dbReference type="ARBA" id="ARBA00007025"/>
    </source>
</evidence>
<comment type="similarity">
    <text evidence="2">Belongs to the SNF2/RAD54 helicase family.</text>
</comment>
<dbReference type="InterPro" id="IPR049730">
    <property type="entry name" value="SNF2/RAD54-like_C"/>
</dbReference>
<dbReference type="GO" id="GO:0005524">
    <property type="term" value="F:ATP binding"/>
    <property type="evidence" value="ECO:0007669"/>
    <property type="project" value="UniProtKB-KW"/>
</dbReference>
<dbReference type="SUPFAM" id="SSF52540">
    <property type="entry name" value="P-loop containing nucleoside triphosphate hydrolases"/>
    <property type="match status" value="2"/>
</dbReference>
<comment type="caution">
    <text evidence="9">The sequence shown here is derived from an EMBL/GenBank/DDBJ whole genome shotgun (WGS) entry which is preliminary data.</text>
</comment>
<keyword evidence="3" id="KW-0547">Nucleotide-binding</keyword>
<evidence type="ECO:0000313" key="9">
    <source>
        <dbReference type="EMBL" id="KAK2602841.1"/>
    </source>
</evidence>
<dbReference type="CDD" id="cd18008">
    <property type="entry name" value="DEXDc_SHPRH-like"/>
    <property type="match status" value="1"/>
</dbReference>
<name>A0AAD9W0U9_PHOAM</name>
<dbReference type="Gene3D" id="3.40.50.10810">
    <property type="entry name" value="Tandem AAA-ATPase domain"/>
    <property type="match status" value="1"/>
</dbReference>
<keyword evidence="5" id="KW-0067">ATP-binding</keyword>
<dbReference type="Pfam" id="PF00176">
    <property type="entry name" value="SNF2-rel_dom"/>
    <property type="match status" value="1"/>
</dbReference>
<dbReference type="Gene3D" id="3.30.40.10">
    <property type="entry name" value="Zinc/RING finger domain, C3HC4 (zinc finger)"/>
    <property type="match status" value="1"/>
</dbReference>
<protein>
    <submittedName>
        <fullName evidence="9">Uncharacterized protein</fullName>
    </submittedName>
</protein>
<dbReference type="InterPro" id="IPR038718">
    <property type="entry name" value="SNF2-like_sf"/>
</dbReference>
<accession>A0AAD9W0U9</accession>
<keyword evidence="4" id="KW-0378">Hydrolase</keyword>
<dbReference type="EMBL" id="JAUJFL010000005">
    <property type="protein sequence ID" value="KAK2602841.1"/>
    <property type="molecule type" value="Genomic_DNA"/>
</dbReference>
<keyword evidence="10" id="KW-1185">Reference proteome</keyword>
<evidence type="ECO:0000259" key="7">
    <source>
        <dbReference type="PROSITE" id="PS51192"/>
    </source>
</evidence>
<dbReference type="Pfam" id="PF00271">
    <property type="entry name" value="Helicase_C"/>
    <property type="match status" value="1"/>
</dbReference>
<dbReference type="InterPro" id="IPR027417">
    <property type="entry name" value="P-loop_NTPase"/>
</dbReference>
<evidence type="ECO:0000259" key="8">
    <source>
        <dbReference type="PROSITE" id="PS51194"/>
    </source>
</evidence>
<dbReference type="InterPro" id="IPR000330">
    <property type="entry name" value="SNF2_N"/>
</dbReference>
<dbReference type="InterPro" id="IPR001650">
    <property type="entry name" value="Helicase_C-like"/>
</dbReference>
<dbReference type="PROSITE" id="PS51192">
    <property type="entry name" value="HELICASE_ATP_BIND_1"/>
    <property type="match status" value="1"/>
</dbReference>
<evidence type="ECO:0000256" key="6">
    <source>
        <dbReference type="SAM" id="MobiDB-lite"/>
    </source>
</evidence>
<dbReference type="GO" id="GO:0005634">
    <property type="term" value="C:nucleus"/>
    <property type="evidence" value="ECO:0007669"/>
    <property type="project" value="UniProtKB-SubCell"/>
</dbReference>
<evidence type="ECO:0000256" key="1">
    <source>
        <dbReference type="ARBA" id="ARBA00004123"/>
    </source>
</evidence>
<dbReference type="PROSITE" id="PS51194">
    <property type="entry name" value="HELICASE_CTER"/>
    <property type="match status" value="1"/>
</dbReference>
<dbReference type="InterPro" id="IPR050628">
    <property type="entry name" value="SNF2_RAD54_helicase_TF"/>
</dbReference>
<dbReference type="GO" id="GO:0005737">
    <property type="term" value="C:cytoplasm"/>
    <property type="evidence" value="ECO:0007669"/>
    <property type="project" value="TreeGrafter"/>
</dbReference>
<dbReference type="InterPro" id="IPR002464">
    <property type="entry name" value="DNA/RNA_helicase_DEAH_CS"/>
</dbReference>
<dbReference type="Gene3D" id="3.40.50.300">
    <property type="entry name" value="P-loop containing nucleotide triphosphate hydrolases"/>
    <property type="match status" value="1"/>
</dbReference>
<proteinExistence type="inferred from homology"/>
<dbReference type="PROSITE" id="PS00690">
    <property type="entry name" value="DEAH_ATP_HELICASE"/>
    <property type="match status" value="1"/>
</dbReference>
<dbReference type="SMART" id="SM00490">
    <property type="entry name" value="HELICc"/>
    <property type="match status" value="1"/>
</dbReference>
<dbReference type="InterPro" id="IPR014001">
    <property type="entry name" value="Helicase_ATP-bd"/>
</dbReference>
<dbReference type="SUPFAM" id="SSF57850">
    <property type="entry name" value="RING/U-box"/>
    <property type="match status" value="1"/>
</dbReference>
<evidence type="ECO:0000256" key="3">
    <source>
        <dbReference type="ARBA" id="ARBA00022741"/>
    </source>
</evidence>
<dbReference type="AlphaFoldDB" id="A0AAD9W0U9"/>
<reference evidence="9" key="1">
    <citation type="submission" date="2023-06" db="EMBL/GenBank/DDBJ databases">
        <authorList>
            <person name="Noh H."/>
        </authorList>
    </citation>
    <scope>NUCLEOTIDE SEQUENCE</scope>
    <source>
        <strain evidence="9">DUCC20226</strain>
    </source>
</reference>
<feature type="region of interest" description="Disordered" evidence="6">
    <location>
        <begin position="498"/>
        <end position="534"/>
    </location>
</feature>